<feature type="domain" description="Outer membrane lipoprotein BamD-like" evidence="3">
    <location>
        <begin position="60"/>
        <end position="193"/>
    </location>
</feature>
<proteinExistence type="predicted"/>
<dbReference type="InterPro" id="IPR039565">
    <property type="entry name" value="BamD-like"/>
</dbReference>
<dbReference type="Gene3D" id="1.25.40.10">
    <property type="entry name" value="Tetratricopeptide repeat domain"/>
    <property type="match status" value="1"/>
</dbReference>
<dbReference type="EMBL" id="FOYD01000003">
    <property type="protein sequence ID" value="SFQ76404.1"/>
    <property type="molecule type" value="Genomic_DNA"/>
</dbReference>
<dbReference type="STRING" id="1002526.SAMN05216578_103178"/>
<dbReference type="AlphaFoldDB" id="A0A1I6B661"/>
<evidence type="ECO:0000256" key="1">
    <source>
        <dbReference type="ARBA" id="ARBA00022729"/>
    </source>
</evidence>
<dbReference type="Pfam" id="PF13525">
    <property type="entry name" value="YfiO"/>
    <property type="match status" value="1"/>
</dbReference>
<protein>
    <submittedName>
        <fullName evidence="4">Outer membrane protein assembly factor BamD, BamD/ComL family</fullName>
    </submittedName>
</protein>
<evidence type="ECO:0000259" key="3">
    <source>
        <dbReference type="Pfam" id="PF13525"/>
    </source>
</evidence>
<evidence type="ECO:0000313" key="4">
    <source>
        <dbReference type="EMBL" id="SFQ76404.1"/>
    </source>
</evidence>
<feature type="signal peptide" evidence="2">
    <location>
        <begin position="1"/>
        <end position="20"/>
    </location>
</feature>
<accession>A0A1I6B661</accession>
<gene>
    <name evidence="4" type="ORF">SAMN05216578_103178</name>
</gene>
<dbReference type="InterPro" id="IPR011990">
    <property type="entry name" value="TPR-like_helical_dom_sf"/>
</dbReference>
<feature type="chain" id="PRO_5017371735" evidence="2">
    <location>
        <begin position="21"/>
        <end position="214"/>
    </location>
</feature>
<reference evidence="4 5" key="1">
    <citation type="submission" date="2016-10" db="EMBL/GenBank/DDBJ databases">
        <authorList>
            <person name="de Groot N.N."/>
        </authorList>
    </citation>
    <scope>NUCLEOTIDE SEQUENCE [LARGE SCALE GENOMIC DNA]</scope>
    <source>
        <strain evidence="4 5">JCM 18415</strain>
    </source>
</reference>
<evidence type="ECO:0000313" key="5">
    <source>
        <dbReference type="Proteomes" id="UP000242815"/>
    </source>
</evidence>
<sequence>MRLMVMMVVLAGLAGCAGMASQPGNDSELADVRAKIALGRCDEGLVTGLRNQNMPELDQEAAYVCLQRGELEAVEQLLADYSKRHRDPPHPDYSAYLLALTQQLRFELTEDDTARLREGRAAHARYAEFARTYPDSEYRTEVGPRLNTLLDEMASAELRLAQAAANAGDRSTAQARMQYIMRHYPLSGAARQAGNWLEARTGDEDENVPPGTAW</sequence>
<organism evidence="4 5">
    <name type="scientific">Halopseudomonas formosensis</name>
    <dbReference type="NCBI Taxonomy" id="1002526"/>
    <lineage>
        <taxon>Bacteria</taxon>
        <taxon>Pseudomonadati</taxon>
        <taxon>Pseudomonadota</taxon>
        <taxon>Gammaproteobacteria</taxon>
        <taxon>Pseudomonadales</taxon>
        <taxon>Pseudomonadaceae</taxon>
        <taxon>Halopseudomonas</taxon>
    </lineage>
</organism>
<evidence type="ECO:0000256" key="2">
    <source>
        <dbReference type="SAM" id="SignalP"/>
    </source>
</evidence>
<keyword evidence="1 2" id="KW-0732">Signal</keyword>
<dbReference type="RefSeq" id="WP_177197804.1">
    <property type="nucleotide sequence ID" value="NZ_FOYD01000003.1"/>
</dbReference>
<dbReference type="Proteomes" id="UP000242815">
    <property type="component" value="Unassembled WGS sequence"/>
</dbReference>
<name>A0A1I6B661_9GAMM</name>
<dbReference type="PROSITE" id="PS51257">
    <property type="entry name" value="PROKAR_LIPOPROTEIN"/>
    <property type="match status" value="1"/>
</dbReference>